<proteinExistence type="predicted"/>
<dbReference type="EMBL" id="WNKS01000025">
    <property type="protein sequence ID" value="MTV33033.1"/>
    <property type="molecule type" value="Genomic_DNA"/>
</dbReference>
<dbReference type="RefSeq" id="WP_155447714.1">
    <property type="nucleotide sequence ID" value="NZ_JAOQNR010000024.1"/>
</dbReference>
<evidence type="ECO:0008006" key="3">
    <source>
        <dbReference type="Google" id="ProtNLM"/>
    </source>
</evidence>
<comment type="caution">
    <text evidence="1">The sequence shown here is derived from an EMBL/GenBank/DDBJ whole genome shotgun (WGS) entry which is preliminary data.</text>
</comment>
<gene>
    <name evidence="1" type="ORF">GJ654_18800</name>
</gene>
<organism evidence="1 2">
    <name type="scientific">Rhodoblastus acidophilus</name>
    <name type="common">Rhodopseudomonas acidophila</name>
    <dbReference type="NCBI Taxonomy" id="1074"/>
    <lineage>
        <taxon>Bacteria</taxon>
        <taxon>Pseudomonadati</taxon>
        <taxon>Pseudomonadota</taxon>
        <taxon>Alphaproteobacteria</taxon>
        <taxon>Hyphomicrobiales</taxon>
        <taxon>Rhodoblastaceae</taxon>
        <taxon>Rhodoblastus</taxon>
    </lineage>
</organism>
<protein>
    <recommendedName>
        <fullName evidence="3">Phage tail tube protein</fullName>
    </recommendedName>
</protein>
<reference evidence="1 2" key="1">
    <citation type="submission" date="2019-11" db="EMBL/GenBank/DDBJ databases">
        <title>Whole-genome sequence of a Rhodoblastus acidophilus DSM 142.</title>
        <authorList>
            <person name="Kyndt J.A."/>
            <person name="Meyer T.E."/>
        </authorList>
    </citation>
    <scope>NUCLEOTIDE SEQUENCE [LARGE SCALE GENOMIC DNA]</scope>
    <source>
        <strain evidence="1 2">DSM 142</strain>
    </source>
</reference>
<dbReference type="Pfam" id="PF10618">
    <property type="entry name" value="Tail_tube"/>
    <property type="match status" value="1"/>
</dbReference>
<dbReference type="AlphaFoldDB" id="A0A6N8DV28"/>
<name>A0A6N8DV28_RHOAC</name>
<evidence type="ECO:0000313" key="1">
    <source>
        <dbReference type="EMBL" id="MTV33033.1"/>
    </source>
</evidence>
<dbReference type="InterPro" id="IPR019596">
    <property type="entry name" value="Phage_Mu_GpM_tail_tub"/>
</dbReference>
<dbReference type="Proteomes" id="UP000439113">
    <property type="component" value="Unassembled WGS sequence"/>
</dbReference>
<sequence length="123" mass="13034">MDNKGGRVSISINGVNYSPREASVKISPTTVEMENGANGDGTGYSTVKPVLAAADISFDRGQTSGIKWDNAMLLADINVTVNEMDTGVSHLLTSARWSGRPELDTATGEITGLKVETDKYQAV</sequence>
<dbReference type="OrthoDB" id="7993587at2"/>
<accession>A0A6N8DV28</accession>
<evidence type="ECO:0000313" key="2">
    <source>
        <dbReference type="Proteomes" id="UP000439113"/>
    </source>
</evidence>